<dbReference type="Proteomes" id="UP001239111">
    <property type="component" value="Chromosome 2"/>
</dbReference>
<name>A0ACC2P6B6_9HYME</name>
<protein>
    <submittedName>
        <fullName evidence="1">Uncharacterized protein</fullName>
    </submittedName>
</protein>
<evidence type="ECO:0000313" key="2">
    <source>
        <dbReference type="Proteomes" id="UP001239111"/>
    </source>
</evidence>
<organism evidence="1 2">
    <name type="scientific">Eretmocerus hayati</name>
    <dbReference type="NCBI Taxonomy" id="131215"/>
    <lineage>
        <taxon>Eukaryota</taxon>
        <taxon>Metazoa</taxon>
        <taxon>Ecdysozoa</taxon>
        <taxon>Arthropoda</taxon>
        <taxon>Hexapoda</taxon>
        <taxon>Insecta</taxon>
        <taxon>Pterygota</taxon>
        <taxon>Neoptera</taxon>
        <taxon>Endopterygota</taxon>
        <taxon>Hymenoptera</taxon>
        <taxon>Apocrita</taxon>
        <taxon>Proctotrupomorpha</taxon>
        <taxon>Chalcidoidea</taxon>
        <taxon>Aphelinidae</taxon>
        <taxon>Aphelininae</taxon>
        <taxon>Eretmocerus</taxon>
    </lineage>
</organism>
<dbReference type="EMBL" id="CM056742">
    <property type="protein sequence ID" value="KAJ8678643.1"/>
    <property type="molecule type" value="Genomic_DNA"/>
</dbReference>
<evidence type="ECO:0000313" key="1">
    <source>
        <dbReference type="EMBL" id="KAJ8678643.1"/>
    </source>
</evidence>
<comment type="caution">
    <text evidence="1">The sequence shown here is derived from an EMBL/GenBank/DDBJ whole genome shotgun (WGS) entry which is preliminary data.</text>
</comment>
<keyword evidence="2" id="KW-1185">Reference proteome</keyword>
<gene>
    <name evidence="1" type="ORF">QAD02_014430</name>
</gene>
<proteinExistence type="predicted"/>
<accession>A0ACC2P6B6</accession>
<reference evidence="1" key="1">
    <citation type="submission" date="2023-04" db="EMBL/GenBank/DDBJ databases">
        <title>A chromosome-level genome assembly of the parasitoid wasp Eretmocerus hayati.</title>
        <authorList>
            <person name="Zhong Y."/>
            <person name="Liu S."/>
            <person name="Liu Y."/>
        </authorList>
    </citation>
    <scope>NUCLEOTIDE SEQUENCE</scope>
    <source>
        <strain evidence="1">ZJU_SS_LIU_2023</strain>
    </source>
</reference>
<sequence length="281" mass="30938">MSQDDLSLGAGSRRKSASALSFGTGYSRGSGGLGDDEAGVLGAVLPPEEVQSFLEKAKWYTSVCLGSTAILAVFGFLFAIPFVVEPAISTILADFSPEPVACVTTSHVLAEGLRNCSWASCREGCTAAVTSCHQIRVNYSRKTYEELMAEPVDSITWDMVDIKFFVNAEGCGYPDTGVICSEFAKKYGSQNYGKIFPCYYSRTYPETVISRYSWDNNLRNLILAITIPIVLFVVSLSVLCYWYCSPVTKTSSNPARSLIDKYDRKEDILGEEGFEEDEEEY</sequence>